<evidence type="ECO:0000259" key="1">
    <source>
        <dbReference type="Pfam" id="PF02350"/>
    </source>
</evidence>
<dbReference type="SUPFAM" id="SSF53756">
    <property type="entry name" value="UDP-Glycosyltransferase/glycogen phosphorylase"/>
    <property type="match status" value="1"/>
</dbReference>
<dbReference type="InterPro" id="IPR029767">
    <property type="entry name" value="WecB-like"/>
</dbReference>
<dbReference type="Gene3D" id="3.40.50.2000">
    <property type="entry name" value="Glycogen Phosphorylase B"/>
    <property type="match status" value="2"/>
</dbReference>
<dbReference type="EMBL" id="AODG01000013">
    <property type="protein sequence ID" value="EUJ26979.1"/>
    <property type="molecule type" value="Genomic_DNA"/>
</dbReference>
<evidence type="ECO:0000313" key="2">
    <source>
        <dbReference type="EMBL" id="EUJ26979.1"/>
    </source>
</evidence>
<protein>
    <submittedName>
        <fullName evidence="2">UDP-N-acetylglucosamine 2-epimerase</fullName>
    </submittedName>
</protein>
<dbReference type="PANTHER" id="PTHR43174">
    <property type="entry name" value="UDP-N-ACETYLGLUCOSAMINE 2-EPIMERASE"/>
    <property type="match status" value="1"/>
</dbReference>
<organism evidence="2 3">
    <name type="scientific">Listeria grayi FSL F6-1183</name>
    <dbReference type="NCBI Taxonomy" id="1265827"/>
    <lineage>
        <taxon>Bacteria</taxon>
        <taxon>Bacillati</taxon>
        <taxon>Bacillota</taxon>
        <taxon>Bacilli</taxon>
        <taxon>Bacillales</taxon>
        <taxon>Listeriaceae</taxon>
        <taxon>Listeria</taxon>
    </lineage>
</organism>
<dbReference type="InterPro" id="IPR003331">
    <property type="entry name" value="UDP_GlcNAc_Epimerase_2_dom"/>
</dbReference>
<dbReference type="GO" id="GO:0006047">
    <property type="term" value="P:UDP-N-acetylglucosamine metabolic process"/>
    <property type="evidence" value="ECO:0007669"/>
    <property type="project" value="InterPro"/>
</dbReference>
<dbReference type="InterPro" id="IPR020004">
    <property type="entry name" value="UDP-GlcNAc_Epase"/>
</dbReference>
<name>A0A829R6E6_LISGR</name>
<dbReference type="PANTHER" id="PTHR43174:SF3">
    <property type="entry name" value="UDP-N-ACETYLGLUCOSAMINE 2-EPIMERASE"/>
    <property type="match status" value="1"/>
</dbReference>
<dbReference type="Proteomes" id="UP000019251">
    <property type="component" value="Unassembled WGS sequence"/>
</dbReference>
<evidence type="ECO:0000313" key="3">
    <source>
        <dbReference type="Proteomes" id="UP000019251"/>
    </source>
</evidence>
<accession>A0A829R6E6</accession>
<sequence length="383" mass="42540">MKRICVVTGSRAEYGILRNLITLLHEDPEIRLELVVTGTHLEEKYGKTILTIKKDEIPIVKEIPMGLRDTTNQTITSGLAKLTAGLGEVFTANHYDLLIILGDRYEMLAAANVAVIYQVPICHLHGGELTLGNYDEFIRHAITKMSHLHLASTDDHRDRIIQMGELPQMVYNIGSLGVENSKQTLLLTKASLENKLDCRLEDAYYVILFHPVTLDSKASAKAQITALLEALQSTDKQCIFIGSNSDTGSDYIREACLAFIAEGDRHYYFPSLETQSYHSLVRYSEGLIGNSSSGLIEVPSLQRPSLNIGDRQKARTSGPSVIHCESTAPAILAGIKKLAAVTVFDNPYEKPSSSYLAYQIITEKLEQGIAKQKPFYDRKEQVI</sequence>
<dbReference type="AlphaFoldDB" id="A0A829R6E6"/>
<dbReference type="NCBIfam" id="TIGR03568">
    <property type="entry name" value="NeuC_NnaA"/>
    <property type="match status" value="1"/>
</dbReference>
<gene>
    <name evidence="2" type="ORF">LMUR_10737</name>
</gene>
<dbReference type="Pfam" id="PF02350">
    <property type="entry name" value="Epimerase_2"/>
    <property type="match status" value="1"/>
</dbReference>
<comment type="caution">
    <text evidence="2">The sequence shown here is derived from an EMBL/GenBank/DDBJ whole genome shotgun (WGS) entry which is preliminary data.</text>
</comment>
<feature type="domain" description="UDP-N-acetylglucosamine 2-epimerase" evidence="1">
    <location>
        <begin position="24"/>
        <end position="360"/>
    </location>
</feature>
<dbReference type="RefSeq" id="WP_003758682.1">
    <property type="nucleotide sequence ID" value="NZ_AODG01000013.1"/>
</dbReference>
<dbReference type="GO" id="GO:0004553">
    <property type="term" value="F:hydrolase activity, hydrolyzing O-glycosyl compounds"/>
    <property type="evidence" value="ECO:0007669"/>
    <property type="project" value="InterPro"/>
</dbReference>
<reference evidence="2 3" key="1">
    <citation type="submission" date="2012-12" db="EMBL/GenBank/DDBJ databases">
        <title>Novel taxa of Listeriaceae from agricultural environments in the United States.</title>
        <authorList>
            <person name="den Bakker H.C."/>
            <person name="Allred A."/>
            <person name="Warchocki S."/>
            <person name="Wright E.M."/>
            <person name="Burrell A."/>
            <person name="Nightingale K.K."/>
            <person name="Kephart D."/>
            <person name="Wiedmann M."/>
        </authorList>
    </citation>
    <scope>NUCLEOTIDE SEQUENCE [LARGE SCALE GENOMIC DNA]</scope>
    <source>
        <strain evidence="2 3">FSL F6-1183</strain>
    </source>
</reference>
<proteinExistence type="predicted"/>